<keyword evidence="1" id="KW-0030">Aminoacyl-tRNA synthetase</keyword>
<proteinExistence type="predicted"/>
<dbReference type="Pfam" id="PF03129">
    <property type="entry name" value="HGTP_anticodon"/>
    <property type="match status" value="1"/>
</dbReference>
<feature type="domain" description="Anticodon-binding" evidence="2">
    <location>
        <begin position="300"/>
        <end position="373"/>
    </location>
</feature>
<reference evidence="3 4" key="1">
    <citation type="journal article" date="2016" name="Nat. Commun.">
        <title>Thousands of microbial genomes shed light on interconnected biogeochemical processes in an aquifer system.</title>
        <authorList>
            <person name="Anantharaman K."/>
            <person name="Brown C.T."/>
            <person name="Hug L.A."/>
            <person name="Sharon I."/>
            <person name="Castelle C.J."/>
            <person name="Probst A.J."/>
            <person name="Thomas B.C."/>
            <person name="Singh A."/>
            <person name="Wilkins M.J."/>
            <person name="Karaoz U."/>
            <person name="Brodie E.L."/>
            <person name="Williams K.H."/>
            <person name="Hubbard S.S."/>
            <person name="Banfield J.F."/>
        </authorList>
    </citation>
    <scope>NUCLEOTIDE SEQUENCE [LARGE SCALE GENOMIC DNA]</scope>
</reference>
<comment type="caution">
    <text evidence="3">The sequence shown here is derived from an EMBL/GenBank/DDBJ whole genome shotgun (WGS) entry which is preliminary data.</text>
</comment>
<dbReference type="STRING" id="1802758.A3A96_02460"/>
<dbReference type="Gene3D" id="3.30.930.10">
    <property type="entry name" value="Bira Bifunctional Protein, Domain 2"/>
    <property type="match status" value="1"/>
</dbReference>
<sequence length="374" mass="42257">MTDHKPIPNRNLKEINSAGKIAKFYGFQPIISPTVEKQDFEHTKDLDQTLQPAEKAALVRMYFEEKMMSKPQPSMFYCERSHKSSRLDSNIISLGSSKSVCECLSIQTGISILNGLGYKNLEVEINSIGDKESMGEFQKKLTIFVRKNFNLFSADLRQAIKKDISAIFDEKREECKSFQAECPKPIDFLSESSRLHFKEVIEFLEVMNIAYQINNNLIGDLNIGSETIFSIKSNGEELAHGFRFNRLAKKIGCKKDLPATTLNIYAKLKKNLKKIKVKVVKPQFYLIQFGPEAKLKSFLILEELYKAGANVIHSIAKDKLGGQMSTAEISDAPYIILIGQKEALENSVVIRNTITRAQETCLITNLATKVKELV</sequence>
<dbReference type="GO" id="GO:0006418">
    <property type="term" value="P:tRNA aminoacylation for protein translation"/>
    <property type="evidence" value="ECO:0007669"/>
    <property type="project" value="UniProtKB-ARBA"/>
</dbReference>
<evidence type="ECO:0000313" key="3">
    <source>
        <dbReference type="EMBL" id="OHB02690.1"/>
    </source>
</evidence>
<evidence type="ECO:0000259" key="2">
    <source>
        <dbReference type="Pfam" id="PF03129"/>
    </source>
</evidence>
<evidence type="ECO:0000256" key="1">
    <source>
        <dbReference type="ARBA" id="ARBA00023146"/>
    </source>
</evidence>
<dbReference type="GO" id="GO:0004812">
    <property type="term" value="F:aminoacyl-tRNA ligase activity"/>
    <property type="evidence" value="ECO:0007669"/>
    <property type="project" value="UniProtKB-KW"/>
</dbReference>
<keyword evidence="1" id="KW-0436">Ligase</keyword>
<gene>
    <name evidence="3" type="ORF">A3A96_02460</name>
</gene>
<organism evidence="3 4">
    <name type="scientific">Candidatus Zambryskibacteria bacterium RIFCSPLOWO2_01_FULL_39_39</name>
    <dbReference type="NCBI Taxonomy" id="1802758"/>
    <lineage>
        <taxon>Bacteria</taxon>
        <taxon>Candidatus Zambryskiibacteriota</taxon>
    </lineage>
</organism>
<name>A0A1G2U195_9BACT</name>
<dbReference type="InterPro" id="IPR045864">
    <property type="entry name" value="aa-tRNA-synth_II/BPL/LPL"/>
</dbReference>
<dbReference type="Gene3D" id="3.40.50.800">
    <property type="entry name" value="Anticodon-binding domain"/>
    <property type="match status" value="1"/>
</dbReference>
<dbReference type="InterPro" id="IPR036621">
    <property type="entry name" value="Anticodon-bd_dom_sf"/>
</dbReference>
<accession>A0A1G2U195</accession>
<dbReference type="Proteomes" id="UP000177707">
    <property type="component" value="Unassembled WGS sequence"/>
</dbReference>
<dbReference type="InterPro" id="IPR004154">
    <property type="entry name" value="Anticodon-bd"/>
</dbReference>
<evidence type="ECO:0000313" key="4">
    <source>
        <dbReference type="Proteomes" id="UP000177707"/>
    </source>
</evidence>
<dbReference type="EMBL" id="MHWB01000002">
    <property type="protein sequence ID" value="OHB02690.1"/>
    <property type="molecule type" value="Genomic_DNA"/>
</dbReference>
<protein>
    <recommendedName>
        <fullName evidence="2">Anticodon-binding domain-containing protein</fullName>
    </recommendedName>
</protein>
<dbReference type="SUPFAM" id="SSF55681">
    <property type="entry name" value="Class II aaRS and biotin synthetases"/>
    <property type="match status" value="1"/>
</dbReference>
<dbReference type="AlphaFoldDB" id="A0A1G2U195"/>
<dbReference type="SUPFAM" id="SSF52954">
    <property type="entry name" value="Class II aaRS ABD-related"/>
    <property type="match status" value="1"/>
</dbReference>